<dbReference type="SUPFAM" id="SSF52540">
    <property type="entry name" value="P-loop containing nucleoside triphosphate hydrolases"/>
    <property type="match status" value="1"/>
</dbReference>
<dbReference type="STRING" id="1834516.BL253_25395"/>
<keyword evidence="1" id="KW-0808">Transferase</keyword>
<dbReference type="Gene3D" id="3.40.50.300">
    <property type="entry name" value="P-loop containing nucleotide triphosphate hydrolases"/>
    <property type="match status" value="1"/>
</dbReference>
<gene>
    <name evidence="1" type="ORF">BL253_25395</name>
</gene>
<reference evidence="2" key="1">
    <citation type="submission" date="2016-10" db="EMBL/GenBank/DDBJ databases">
        <title>Frankia sp. NRRL B-16386 Genome sequencing.</title>
        <authorList>
            <person name="Ghodhbane-Gtari F."/>
            <person name="Swanson E."/>
            <person name="Gueddou A."/>
            <person name="Hezbri K."/>
            <person name="Ktari K."/>
            <person name="Nouioui I."/>
            <person name="Morris K."/>
            <person name="Simpson S."/>
            <person name="Abebe-Akele F."/>
            <person name="Thomas K."/>
            <person name="Gtari M."/>
            <person name="Tisa L.S."/>
        </authorList>
    </citation>
    <scope>NUCLEOTIDE SEQUENCE [LARGE SCALE GENOMIC DNA]</scope>
    <source>
        <strain evidence="2">NRRL B-16386</strain>
    </source>
</reference>
<proteinExistence type="predicted"/>
<accession>A0A1V2I4Z6</accession>
<evidence type="ECO:0000313" key="1">
    <source>
        <dbReference type="EMBL" id="ONH26098.1"/>
    </source>
</evidence>
<dbReference type="EMBL" id="MOMC01000053">
    <property type="protein sequence ID" value="ONH26098.1"/>
    <property type="molecule type" value="Genomic_DNA"/>
</dbReference>
<dbReference type="OrthoDB" id="285690at2"/>
<dbReference type="PANTHER" id="PTHR36978">
    <property type="entry name" value="P-LOOP CONTAINING NUCLEOTIDE TRIPHOSPHATE HYDROLASE"/>
    <property type="match status" value="1"/>
</dbReference>
<dbReference type="InterPro" id="IPR040632">
    <property type="entry name" value="Sulfotransfer_4"/>
</dbReference>
<comment type="caution">
    <text evidence="1">The sequence shown here is derived from an EMBL/GenBank/DDBJ whole genome shotgun (WGS) entry which is preliminary data.</text>
</comment>
<organism evidence="1 2">
    <name type="scientific">Pseudofrankia asymbiotica</name>
    <dbReference type="NCBI Taxonomy" id="1834516"/>
    <lineage>
        <taxon>Bacteria</taxon>
        <taxon>Bacillati</taxon>
        <taxon>Actinomycetota</taxon>
        <taxon>Actinomycetes</taxon>
        <taxon>Frankiales</taxon>
        <taxon>Frankiaceae</taxon>
        <taxon>Pseudofrankia</taxon>
    </lineage>
</organism>
<sequence>MVDIVGAGFGRTGTLSLKGALEQLGFGPCHHGFELMKRRETVFDWLDVVEGKPADWDSLFAGYRSTVDWPGARFWRELAAHDPESKVVLSVRDPEKWYESVKNTLYQAILNVPEQLPDEVKPLIRLLNLLIWDGVFDGRFADKDHALRVYEDHIAEVKREIPADRLLVFDVAEGWEPLCAFLGVPVPAEPFPRLNERDAYTAQQQARVATATVTAVTAA</sequence>
<dbReference type="InterPro" id="IPR027417">
    <property type="entry name" value="P-loop_NTPase"/>
</dbReference>
<name>A0A1V2I4Z6_9ACTN</name>
<evidence type="ECO:0000313" key="2">
    <source>
        <dbReference type="Proteomes" id="UP000188929"/>
    </source>
</evidence>
<dbReference type="Proteomes" id="UP000188929">
    <property type="component" value="Unassembled WGS sequence"/>
</dbReference>
<dbReference type="AlphaFoldDB" id="A0A1V2I4Z6"/>
<protein>
    <submittedName>
        <fullName evidence="1">Sulfotransferase family protein</fullName>
    </submittedName>
</protein>
<dbReference type="PANTHER" id="PTHR36978:SF4">
    <property type="entry name" value="P-LOOP CONTAINING NUCLEOSIDE TRIPHOSPHATE HYDROLASE PROTEIN"/>
    <property type="match status" value="1"/>
</dbReference>
<keyword evidence="2" id="KW-1185">Reference proteome</keyword>
<dbReference type="GO" id="GO:0016740">
    <property type="term" value="F:transferase activity"/>
    <property type="evidence" value="ECO:0007669"/>
    <property type="project" value="UniProtKB-KW"/>
</dbReference>
<dbReference type="Pfam" id="PF17784">
    <property type="entry name" value="Sulfotransfer_4"/>
    <property type="match status" value="1"/>
</dbReference>
<dbReference type="RefSeq" id="WP_076819904.1">
    <property type="nucleotide sequence ID" value="NZ_MOMC01000053.1"/>
</dbReference>